<dbReference type="PANTHER" id="PTHR34296">
    <property type="entry name" value="TRANSCRIPTIONAL ACTIVATOR PROTEIN MED"/>
    <property type="match status" value="1"/>
</dbReference>
<dbReference type="CDD" id="cd06353">
    <property type="entry name" value="PBP1_Med-like"/>
    <property type="match status" value="1"/>
</dbReference>
<comment type="subcellular location">
    <subcellularLocation>
        <location evidence="1">Cell membrane</location>
        <topology evidence="1">Lipid-anchor</topology>
    </subcellularLocation>
</comment>
<dbReference type="PANTHER" id="PTHR34296:SF2">
    <property type="entry name" value="ABC TRANSPORTER GUANOSINE-BINDING PROTEIN NUPN"/>
    <property type="match status" value="1"/>
</dbReference>
<evidence type="ECO:0000256" key="6">
    <source>
        <dbReference type="ARBA" id="ARBA00023288"/>
    </source>
</evidence>
<dbReference type="SUPFAM" id="SSF53822">
    <property type="entry name" value="Periplasmic binding protein-like I"/>
    <property type="match status" value="1"/>
</dbReference>
<evidence type="ECO:0000256" key="1">
    <source>
        <dbReference type="ARBA" id="ARBA00004193"/>
    </source>
</evidence>
<keyword evidence="9" id="KW-1185">Reference proteome</keyword>
<dbReference type="EMBL" id="AVPG01000005">
    <property type="protein sequence ID" value="KGX87734.1"/>
    <property type="molecule type" value="Genomic_DNA"/>
</dbReference>
<evidence type="ECO:0000256" key="2">
    <source>
        <dbReference type="ARBA" id="ARBA00008610"/>
    </source>
</evidence>
<keyword evidence="3" id="KW-1003">Cell membrane</keyword>
<evidence type="ECO:0000256" key="4">
    <source>
        <dbReference type="ARBA" id="ARBA00022729"/>
    </source>
</evidence>
<sequence length="323" mass="36100">MKWKKVLPTAIILFLLFGLIGCTTAMGQGNLQKVGMLVDHSVHDQAWGKKGYEGLLDIKEEMNVDVYFKQHIQSKQAARIALKEFSDEGINLVFGHGKKFGDYFNELHQEFPDMHFVYFNGNIQGDNMTSLNFDGYSMGFFGGMVASGMTDIEHVGVIAAFEWQPEVEGFYEGAKFQNPNTEVTIEYVNSWEDKDKAIQLYDELKEEGVDVFYPAGDGFNVPIMEAVKDDHLHSIGYVSDQSHIGESTVLTSTIQHVDQLYVIAAKLFDEGDLPDGFLTFGFQDGAISLGEFSSSVPAELQHDLDTALEKYKETGVLPNEQSK</sequence>
<dbReference type="Gene3D" id="3.40.50.2300">
    <property type="match status" value="2"/>
</dbReference>
<dbReference type="InterPro" id="IPR050957">
    <property type="entry name" value="BMP_lipoprotein"/>
</dbReference>
<dbReference type="AlphaFoldDB" id="A0A0A5G6R2"/>
<evidence type="ECO:0000313" key="8">
    <source>
        <dbReference type="EMBL" id="KGX87734.1"/>
    </source>
</evidence>
<feature type="domain" description="ABC transporter substrate-binding protein PnrA-like" evidence="7">
    <location>
        <begin position="32"/>
        <end position="319"/>
    </location>
</feature>
<keyword evidence="6" id="KW-0449">Lipoprotein</keyword>
<gene>
    <name evidence="8" type="ORF">N784_14055</name>
</gene>
<dbReference type="RefSeq" id="WP_232305977.1">
    <property type="nucleotide sequence ID" value="NZ_AVPG01000005.1"/>
</dbReference>
<evidence type="ECO:0000256" key="5">
    <source>
        <dbReference type="ARBA" id="ARBA00023136"/>
    </source>
</evidence>
<name>A0A0A5G6R2_9BACI</name>
<evidence type="ECO:0000256" key="3">
    <source>
        <dbReference type="ARBA" id="ARBA00022475"/>
    </source>
</evidence>
<keyword evidence="5" id="KW-0472">Membrane</keyword>
<reference evidence="8 9" key="1">
    <citation type="submission" date="2013-08" db="EMBL/GenBank/DDBJ databases">
        <authorList>
            <person name="Huang J."/>
            <person name="Wang G."/>
        </authorList>
    </citation>
    <scope>NUCLEOTIDE SEQUENCE [LARGE SCALE GENOMIC DNA]</scope>
    <source>
        <strain evidence="8 9">JSM 072002</strain>
    </source>
</reference>
<dbReference type="Pfam" id="PF02608">
    <property type="entry name" value="Bmp"/>
    <property type="match status" value="1"/>
</dbReference>
<keyword evidence="4" id="KW-0732">Signal</keyword>
<evidence type="ECO:0000313" key="9">
    <source>
        <dbReference type="Proteomes" id="UP000030401"/>
    </source>
</evidence>
<dbReference type="InterPro" id="IPR003760">
    <property type="entry name" value="PnrA-like"/>
</dbReference>
<organism evidence="8 9">
    <name type="scientific">Pontibacillus litoralis JSM 072002</name>
    <dbReference type="NCBI Taxonomy" id="1385512"/>
    <lineage>
        <taxon>Bacteria</taxon>
        <taxon>Bacillati</taxon>
        <taxon>Bacillota</taxon>
        <taxon>Bacilli</taxon>
        <taxon>Bacillales</taxon>
        <taxon>Bacillaceae</taxon>
        <taxon>Pontibacillus</taxon>
    </lineage>
</organism>
<dbReference type="eggNOG" id="COG1744">
    <property type="taxonomic scope" value="Bacteria"/>
</dbReference>
<comment type="similarity">
    <text evidence="2">Belongs to the BMP lipoprotein family.</text>
</comment>
<dbReference type="InterPro" id="IPR028082">
    <property type="entry name" value="Peripla_BP_I"/>
</dbReference>
<evidence type="ECO:0000259" key="7">
    <source>
        <dbReference type="Pfam" id="PF02608"/>
    </source>
</evidence>
<dbReference type="STRING" id="1385512.N784_14055"/>
<dbReference type="PROSITE" id="PS51257">
    <property type="entry name" value="PROKAR_LIPOPROTEIN"/>
    <property type="match status" value="1"/>
</dbReference>
<protein>
    <submittedName>
        <fullName evidence="8">Transcriptional regulator</fullName>
    </submittedName>
</protein>
<dbReference type="Proteomes" id="UP000030401">
    <property type="component" value="Unassembled WGS sequence"/>
</dbReference>
<comment type="caution">
    <text evidence="8">The sequence shown here is derived from an EMBL/GenBank/DDBJ whole genome shotgun (WGS) entry which is preliminary data.</text>
</comment>
<accession>A0A0A5G6R2</accession>
<dbReference type="GO" id="GO:0005886">
    <property type="term" value="C:plasma membrane"/>
    <property type="evidence" value="ECO:0007669"/>
    <property type="project" value="UniProtKB-SubCell"/>
</dbReference>
<proteinExistence type="inferred from homology"/>